<name>A0A7M2YZG4_9ACTN</name>
<evidence type="ECO:0000259" key="3">
    <source>
        <dbReference type="Pfam" id="PF01361"/>
    </source>
</evidence>
<evidence type="ECO:0000313" key="5">
    <source>
        <dbReference type="Proteomes" id="UP000254134"/>
    </source>
</evidence>
<evidence type="ECO:0000313" key="4">
    <source>
        <dbReference type="EMBL" id="RDI75535.1"/>
    </source>
</evidence>
<organism evidence="4 5">
    <name type="scientific">Gaiella occulta</name>
    <dbReference type="NCBI Taxonomy" id="1002870"/>
    <lineage>
        <taxon>Bacteria</taxon>
        <taxon>Bacillati</taxon>
        <taxon>Actinomycetota</taxon>
        <taxon>Thermoleophilia</taxon>
        <taxon>Gaiellales</taxon>
        <taxon>Gaiellaceae</taxon>
        <taxon>Gaiella</taxon>
    </lineage>
</organism>
<feature type="domain" description="4-oxalocrotonate tautomerase-like" evidence="3">
    <location>
        <begin position="2"/>
        <end position="57"/>
    </location>
</feature>
<dbReference type="PANTHER" id="PTHR35530:SF1">
    <property type="entry name" value="2-HYDROXYMUCONATE TAUTOMERASE"/>
    <property type="match status" value="1"/>
</dbReference>
<dbReference type="InterPro" id="IPR004370">
    <property type="entry name" value="4-OT-like_dom"/>
</dbReference>
<dbReference type="RefSeq" id="WP_114795726.1">
    <property type="nucleotide sequence ID" value="NZ_QQZY01000002.1"/>
</dbReference>
<accession>A0A7M2YZG4</accession>
<dbReference type="Gene3D" id="3.30.429.10">
    <property type="entry name" value="Macrophage Migration Inhibitory Factor"/>
    <property type="match status" value="1"/>
</dbReference>
<gene>
    <name evidence="4" type="ORF">Gocc_1333</name>
</gene>
<dbReference type="OrthoDB" id="4965437at2"/>
<comment type="caution">
    <text evidence="4">The sequence shown here is derived from an EMBL/GenBank/DDBJ whole genome shotgun (WGS) entry which is preliminary data.</text>
</comment>
<reference evidence="5" key="2">
    <citation type="journal article" date="2019" name="MicrobiologyOpen">
        <title>High-quality draft genome sequence of Gaiella occulta isolated from a 150 meter deep mineral water borehole and comparison with the genome sequences of other deep-branching lineages of the phylum Actinobacteria.</title>
        <authorList>
            <person name="Severino R."/>
            <person name="Froufe H.J.C."/>
            <person name="Barroso C."/>
            <person name="Albuquerque L."/>
            <person name="Lobo-da-Cunha A."/>
            <person name="da Costa M.S."/>
            <person name="Egas C."/>
        </authorList>
    </citation>
    <scope>NUCLEOTIDE SEQUENCE [LARGE SCALE GENOMIC DNA]</scope>
    <source>
        <strain evidence="5">F2-233</strain>
    </source>
</reference>
<dbReference type="InterPro" id="IPR014347">
    <property type="entry name" value="Tautomerase/MIF_sf"/>
</dbReference>
<keyword evidence="2" id="KW-0413">Isomerase</keyword>
<protein>
    <submittedName>
        <fullName evidence="4">4-oxalocrotonate tautomerase-like protein</fullName>
    </submittedName>
</protein>
<dbReference type="Proteomes" id="UP000254134">
    <property type="component" value="Unassembled WGS sequence"/>
</dbReference>
<dbReference type="AlphaFoldDB" id="A0A7M2YZG4"/>
<dbReference type="PANTHER" id="PTHR35530">
    <property type="entry name" value="TAUTOMERASE-RELATED"/>
    <property type="match status" value="1"/>
</dbReference>
<dbReference type="Pfam" id="PF01361">
    <property type="entry name" value="Tautomerase"/>
    <property type="match status" value="1"/>
</dbReference>
<sequence length="64" mass="7203">MPVVTVQLWEGRTLEQKRALVKAITEAMVEHADAKPDCLHVILQEIPRENWARAGVLGVDRKDA</sequence>
<comment type="similarity">
    <text evidence="1">Belongs to the 4-oxalocrotonate tautomerase family.</text>
</comment>
<evidence type="ECO:0000256" key="2">
    <source>
        <dbReference type="ARBA" id="ARBA00023235"/>
    </source>
</evidence>
<dbReference type="EMBL" id="QQZY01000002">
    <property type="protein sequence ID" value="RDI75535.1"/>
    <property type="molecule type" value="Genomic_DNA"/>
</dbReference>
<dbReference type="GO" id="GO:0016853">
    <property type="term" value="F:isomerase activity"/>
    <property type="evidence" value="ECO:0007669"/>
    <property type="project" value="UniProtKB-KW"/>
</dbReference>
<proteinExistence type="inferred from homology"/>
<dbReference type="NCBIfam" id="NF002571">
    <property type="entry name" value="PRK02220.1"/>
    <property type="match status" value="1"/>
</dbReference>
<keyword evidence="5" id="KW-1185">Reference proteome</keyword>
<evidence type="ECO:0000256" key="1">
    <source>
        <dbReference type="ARBA" id="ARBA00006723"/>
    </source>
</evidence>
<dbReference type="SUPFAM" id="SSF55331">
    <property type="entry name" value="Tautomerase/MIF"/>
    <property type="match status" value="1"/>
</dbReference>
<reference evidence="4 5" key="1">
    <citation type="submission" date="2018-07" db="EMBL/GenBank/DDBJ databases">
        <title>High-quality-draft genome sequence of Gaiella occulta.</title>
        <authorList>
            <person name="Severino R."/>
            <person name="Froufe H.J.C."/>
            <person name="Rainey F.A."/>
            <person name="Barroso C."/>
            <person name="Albuquerque L."/>
            <person name="Lobo-Da-Cunha A."/>
            <person name="Da Costa M.S."/>
            <person name="Egas C."/>
        </authorList>
    </citation>
    <scope>NUCLEOTIDE SEQUENCE [LARGE SCALE GENOMIC DNA]</scope>
    <source>
        <strain evidence="4 5">F2-233</strain>
    </source>
</reference>